<accession>A0A8X6FYL7</accession>
<dbReference type="AlphaFoldDB" id="A0A8X6FYL7"/>
<evidence type="ECO:0000313" key="3">
    <source>
        <dbReference type="Proteomes" id="UP000887116"/>
    </source>
</evidence>
<reference evidence="2" key="1">
    <citation type="submission" date="2020-07" db="EMBL/GenBank/DDBJ databases">
        <title>Multicomponent nature underlies the extraordinary mechanical properties of spider dragline silk.</title>
        <authorList>
            <person name="Kono N."/>
            <person name="Nakamura H."/>
            <person name="Mori M."/>
            <person name="Yoshida Y."/>
            <person name="Ohtoshi R."/>
            <person name="Malay A.D."/>
            <person name="Moran D.A.P."/>
            <person name="Tomita M."/>
            <person name="Numata K."/>
            <person name="Arakawa K."/>
        </authorList>
    </citation>
    <scope>NUCLEOTIDE SEQUENCE</scope>
</reference>
<proteinExistence type="predicted"/>
<dbReference type="EMBL" id="BMAO01033785">
    <property type="protein sequence ID" value="GFQ91856.1"/>
    <property type="molecule type" value="Genomic_DNA"/>
</dbReference>
<evidence type="ECO:0000313" key="2">
    <source>
        <dbReference type="EMBL" id="GFQ91856.1"/>
    </source>
</evidence>
<comment type="caution">
    <text evidence="2">The sequence shown here is derived from an EMBL/GenBank/DDBJ whole genome shotgun (WGS) entry which is preliminary data.</text>
</comment>
<protein>
    <submittedName>
        <fullName evidence="2">Uncharacterized protein</fullName>
    </submittedName>
</protein>
<dbReference type="Proteomes" id="UP000887116">
    <property type="component" value="Unassembled WGS sequence"/>
</dbReference>
<feature type="region of interest" description="Disordered" evidence="1">
    <location>
        <begin position="1"/>
        <end position="69"/>
    </location>
</feature>
<gene>
    <name evidence="2" type="ORF">TNCT_244551</name>
</gene>
<name>A0A8X6FYL7_TRICU</name>
<organism evidence="2 3">
    <name type="scientific">Trichonephila clavata</name>
    <name type="common">Joro spider</name>
    <name type="synonym">Nephila clavata</name>
    <dbReference type="NCBI Taxonomy" id="2740835"/>
    <lineage>
        <taxon>Eukaryota</taxon>
        <taxon>Metazoa</taxon>
        <taxon>Ecdysozoa</taxon>
        <taxon>Arthropoda</taxon>
        <taxon>Chelicerata</taxon>
        <taxon>Arachnida</taxon>
        <taxon>Araneae</taxon>
        <taxon>Araneomorphae</taxon>
        <taxon>Entelegynae</taxon>
        <taxon>Araneoidea</taxon>
        <taxon>Nephilidae</taxon>
        <taxon>Trichonephila</taxon>
    </lineage>
</organism>
<sequence length="182" mass="21349">MLDRIIGERLEEAEAERQQLEHEAERQRLEREAEQQRLEREAEQQRREAEQQRLEREAEQRRVEREAEAEQRQIEFQRLEIRRLELQAAPAATTPSGRTEEVHHKIPLAQITPKRSQGNEINTHSDTHPVHIVNEVPEEAIEYPDVDLQKFTRQVKIGDFVVTALLDTGSVRNLIRLTSTRG</sequence>
<keyword evidence="3" id="KW-1185">Reference proteome</keyword>
<evidence type="ECO:0000256" key="1">
    <source>
        <dbReference type="SAM" id="MobiDB-lite"/>
    </source>
</evidence>